<evidence type="ECO:0000313" key="1">
    <source>
        <dbReference type="EMBL" id="KAH3672979.1"/>
    </source>
</evidence>
<gene>
    <name evidence="1" type="ORF">WICPIJ_009951</name>
</gene>
<keyword evidence="2" id="KW-1185">Reference proteome</keyword>
<evidence type="ECO:0000313" key="2">
    <source>
        <dbReference type="Proteomes" id="UP000774326"/>
    </source>
</evidence>
<name>A0A9P8TBT6_WICPI</name>
<reference evidence="1" key="1">
    <citation type="journal article" date="2021" name="Open Biol.">
        <title>Shared evolutionary footprints suggest mitochondrial oxidative damage underlies multiple complex I losses in fungi.</title>
        <authorList>
            <person name="Schikora-Tamarit M.A."/>
            <person name="Marcet-Houben M."/>
            <person name="Nosek J."/>
            <person name="Gabaldon T."/>
        </authorList>
    </citation>
    <scope>NUCLEOTIDE SEQUENCE</scope>
    <source>
        <strain evidence="1">CBS2887</strain>
    </source>
</reference>
<sequence>MSRVDNDLISRHDLIDYQLHLFDFTQLGKIVQLDRIIAGILTIDGFHNCILDDGPHRLGSFIVFQSEQSLNHSIQQPQICRARNNDTLLDKSFIQGFNLSVVSNFPFQFDQSINESQIRFDLQSLHTFPQICQSFIDQIQIIGFMINHQIQEFSVMVHS</sequence>
<proteinExistence type="predicted"/>
<organism evidence="1 2">
    <name type="scientific">Wickerhamomyces pijperi</name>
    <name type="common">Yeast</name>
    <name type="synonym">Pichia pijperi</name>
    <dbReference type="NCBI Taxonomy" id="599730"/>
    <lineage>
        <taxon>Eukaryota</taxon>
        <taxon>Fungi</taxon>
        <taxon>Dikarya</taxon>
        <taxon>Ascomycota</taxon>
        <taxon>Saccharomycotina</taxon>
        <taxon>Saccharomycetes</taxon>
        <taxon>Phaffomycetales</taxon>
        <taxon>Wickerhamomycetaceae</taxon>
        <taxon>Wickerhamomyces</taxon>
    </lineage>
</organism>
<reference evidence="1" key="2">
    <citation type="submission" date="2021-01" db="EMBL/GenBank/DDBJ databases">
        <authorList>
            <person name="Schikora-Tamarit M.A."/>
        </authorList>
    </citation>
    <scope>NUCLEOTIDE SEQUENCE</scope>
    <source>
        <strain evidence="1">CBS2887</strain>
    </source>
</reference>
<dbReference type="EMBL" id="JAEUBG010005724">
    <property type="protein sequence ID" value="KAH3672979.1"/>
    <property type="molecule type" value="Genomic_DNA"/>
</dbReference>
<protein>
    <submittedName>
        <fullName evidence="1">Uncharacterized protein</fullName>
    </submittedName>
</protein>
<dbReference type="Proteomes" id="UP000774326">
    <property type="component" value="Unassembled WGS sequence"/>
</dbReference>
<accession>A0A9P8TBT6</accession>
<dbReference type="AlphaFoldDB" id="A0A9P8TBT6"/>
<comment type="caution">
    <text evidence="1">The sequence shown here is derived from an EMBL/GenBank/DDBJ whole genome shotgun (WGS) entry which is preliminary data.</text>
</comment>